<accession>A0A0F9NJF9</accession>
<evidence type="ECO:0000256" key="1">
    <source>
        <dbReference type="SAM" id="MobiDB-lite"/>
    </source>
</evidence>
<dbReference type="AlphaFoldDB" id="A0A0F9NJF9"/>
<evidence type="ECO:0000313" key="3">
    <source>
        <dbReference type="EMBL" id="KKN19680.1"/>
    </source>
</evidence>
<protein>
    <submittedName>
        <fullName evidence="3">Uncharacterized protein</fullName>
    </submittedName>
</protein>
<reference evidence="3" key="1">
    <citation type="journal article" date="2015" name="Nature">
        <title>Complex archaea that bridge the gap between prokaryotes and eukaryotes.</title>
        <authorList>
            <person name="Spang A."/>
            <person name="Saw J.H."/>
            <person name="Jorgensen S.L."/>
            <person name="Zaremba-Niedzwiedzka K."/>
            <person name="Martijn J."/>
            <person name="Lind A.E."/>
            <person name="van Eijk R."/>
            <person name="Schleper C."/>
            <person name="Guy L."/>
            <person name="Ettema T.J."/>
        </authorList>
    </citation>
    <scope>NUCLEOTIDE SEQUENCE</scope>
</reference>
<sequence>MAVEEFGRAVMVIGHDDEEMRRGLKRSEVVAQQSANKMQSSLNQVSTSIDRSGKSAASAGQVFGAFGAQMSAVGGIAGGVGGKVAALGSAFASLGTAVFGLPGILLAVSAAAGIVALKFLAARQSAKEFTESLTALGEESRDIALVATKAVGTIGDQLLAINAVTPLQVIVAAGEIALNATRRQENEISSLIDKRLGKEKELRADIAKRVVALHAVREEQLLKPSFAGIAGGIESTLEQDPKIQELQLALGNLPALDALQSQLDKVLELRTAHARKTQRNMAALVDQEAKELEIKRKMAADKTLAEQKAANDQRLAEQKRHLELFKQTAAGQVVTAIIDTIQERRQKAQIKRLADNPLVTLLLGKEGLARLGVSTPTPQVAAAVAGPQGGSLALSSFGRTGAGRGASDAAAAGKMTQERRETQQASDISQIKKSALSIVGFLQGANPFGGGAGP</sequence>
<feature type="region of interest" description="Disordered" evidence="1">
    <location>
        <begin position="403"/>
        <end position="428"/>
    </location>
</feature>
<proteinExistence type="predicted"/>
<name>A0A0F9NJF9_9ZZZZ</name>
<comment type="caution">
    <text evidence="3">The sequence shown here is derived from an EMBL/GenBank/DDBJ whole genome shotgun (WGS) entry which is preliminary data.</text>
</comment>
<evidence type="ECO:0000256" key="2">
    <source>
        <dbReference type="SAM" id="Phobius"/>
    </source>
</evidence>
<keyword evidence="2" id="KW-0812">Transmembrane</keyword>
<dbReference type="EMBL" id="LAZR01003311">
    <property type="protein sequence ID" value="KKN19680.1"/>
    <property type="molecule type" value="Genomic_DNA"/>
</dbReference>
<keyword evidence="2" id="KW-0472">Membrane</keyword>
<organism evidence="3">
    <name type="scientific">marine sediment metagenome</name>
    <dbReference type="NCBI Taxonomy" id="412755"/>
    <lineage>
        <taxon>unclassified sequences</taxon>
        <taxon>metagenomes</taxon>
        <taxon>ecological metagenomes</taxon>
    </lineage>
</organism>
<gene>
    <name evidence="3" type="ORF">LCGC14_0943240</name>
</gene>
<keyword evidence="2" id="KW-1133">Transmembrane helix</keyword>
<feature type="transmembrane region" description="Helical" evidence="2">
    <location>
        <begin position="97"/>
        <end position="120"/>
    </location>
</feature>